<feature type="domain" description="Ig-like" evidence="10">
    <location>
        <begin position="6"/>
        <end position="113"/>
    </location>
</feature>
<dbReference type="GO" id="GO:0030277">
    <property type="term" value="P:maintenance of gastrointestinal epithelium"/>
    <property type="evidence" value="ECO:0007669"/>
    <property type="project" value="InterPro"/>
</dbReference>
<comment type="subcellular location">
    <subcellularLocation>
        <location evidence="1">Membrane</location>
        <topology evidence="1">Single-pass type I membrane protein</topology>
    </subcellularLocation>
</comment>
<evidence type="ECO:0000256" key="2">
    <source>
        <dbReference type="ARBA" id="ARBA00017514"/>
    </source>
</evidence>
<feature type="domain" description="Ig-like" evidence="10">
    <location>
        <begin position="122"/>
        <end position="209"/>
    </location>
</feature>
<dbReference type="InterPro" id="IPR007110">
    <property type="entry name" value="Ig-like_dom"/>
</dbReference>
<evidence type="ECO:0000313" key="12">
    <source>
        <dbReference type="Proteomes" id="UP000694580"/>
    </source>
</evidence>
<protein>
    <recommendedName>
        <fullName evidence="2">V-set and immunoglobulin domain-containing protein 1</fullName>
    </recommendedName>
</protein>
<keyword evidence="3" id="KW-0812">Transmembrane</keyword>
<dbReference type="InterPro" id="IPR013106">
    <property type="entry name" value="Ig_V-set"/>
</dbReference>
<keyword evidence="8" id="KW-1015">Disulfide bond</keyword>
<evidence type="ECO:0000256" key="1">
    <source>
        <dbReference type="ARBA" id="ARBA00004479"/>
    </source>
</evidence>
<keyword evidence="6" id="KW-1133">Transmembrane helix</keyword>
<dbReference type="PANTHER" id="PTHR44974:SF1">
    <property type="entry name" value="V-SET AND IMMUNOGLOBULIN DOMAIN-CONTAINING PROTEIN 1"/>
    <property type="match status" value="1"/>
</dbReference>
<reference evidence="11" key="2">
    <citation type="submission" date="2025-09" db="UniProtKB">
        <authorList>
            <consortium name="Ensembl"/>
        </authorList>
    </citation>
    <scope>IDENTIFICATION</scope>
</reference>
<dbReference type="GO" id="GO:0003382">
    <property type="term" value="P:epithelial cell morphogenesis"/>
    <property type="evidence" value="ECO:0007669"/>
    <property type="project" value="InterPro"/>
</dbReference>
<accession>A0AAY4BTI4</accession>
<dbReference type="InterPro" id="IPR013783">
    <property type="entry name" value="Ig-like_fold"/>
</dbReference>
<evidence type="ECO:0000256" key="4">
    <source>
        <dbReference type="ARBA" id="ARBA00022729"/>
    </source>
</evidence>
<keyword evidence="5" id="KW-0677">Repeat</keyword>
<dbReference type="CDD" id="cd00096">
    <property type="entry name" value="Ig"/>
    <property type="match status" value="1"/>
</dbReference>
<evidence type="ECO:0000256" key="6">
    <source>
        <dbReference type="ARBA" id="ARBA00022989"/>
    </source>
</evidence>
<dbReference type="PANTHER" id="PTHR44974">
    <property type="entry name" value="V-SET AND IMMUNOGLOBULIN DOMAIN-CONTAINING PROTEIN 1"/>
    <property type="match status" value="1"/>
</dbReference>
<organism evidence="11 12">
    <name type="scientific">Denticeps clupeoides</name>
    <name type="common">denticle herring</name>
    <dbReference type="NCBI Taxonomy" id="299321"/>
    <lineage>
        <taxon>Eukaryota</taxon>
        <taxon>Metazoa</taxon>
        <taxon>Chordata</taxon>
        <taxon>Craniata</taxon>
        <taxon>Vertebrata</taxon>
        <taxon>Euteleostomi</taxon>
        <taxon>Actinopterygii</taxon>
        <taxon>Neopterygii</taxon>
        <taxon>Teleostei</taxon>
        <taxon>Clupei</taxon>
        <taxon>Clupeiformes</taxon>
        <taxon>Denticipitoidei</taxon>
        <taxon>Denticipitidae</taxon>
        <taxon>Denticeps</taxon>
    </lineage>
</organism>
<dbReference type="Pfam" id="PF07686">
    <property type="entry name" value="V-set"/>
    <property type="match status" value="1"/>
</dbReference>
<keyword evidence="9" id="KW-0393">Immunoglobulin domain</keyword>
<evidence type="ECO:0000259" key="10">
    <source>
        <dbReference type="PROSITE" id="PS50835"/>
    </source>
</evidence>
<evidence type="ECO:0000256" key="3">
    <source>
        <dbReference type="ARBA" id="ARBA00022692"/>
    </source>
</evidence>
<dbReference type="PROSITE" id="PS50835">
    <property type="entry name" value="IG_LIKE"/>
    <property type="match status" value="2"/>
</dbReference>
<reference evidence="11" key="1">
    <citation type="submission" date="2025-08" db="UniProtKB">
        <authorList>
            <consortium name="Ensembl"/>
        </authorList>
    </citation>
    <scope>IDENTIFICATION</scope>
</reference>
<evidence type="ECO:0000256" key="5">
    <source>
        <dbReference type="ARBA" id="ARBA00022737"/>
    </source>
</evidence>
<keyword evidence="12" id="KW-1185">Reference proteome</keyword>
<evidence type="ECO:0000256" key="8">
    <source>
        <dbReference type="ARBA" id="ARBA00023157"/>
    </source>
</evidence>
<dbReference type="SMART" id="SM00406">
    <property type="entry name" value="IGv"/>
    <property type="match status" value="1"/>
</dbReference>
<evidence type="ECO:0000256" key="9">
    <source>
        <dbReference type="ARBA" id="ARBA00023319"/>
    </source>
</evidence>
<keyword evidence="4" id="KW-0732">Signal</keyword>
<keyword evidence="7" id="KW-0472">Membrane</keyword>
<dbReference type="SMART" id="SM00408">
    <property type="entry name" value="IGc2"/>
    <property type="match status" value="2"/>
</dbReference>
<dbReference type="InterPro" id="IPR029861">
    <property type="entry name" value="VSIG1"/>
</dbReference>
<dbReference type="Pfam" id="PF13927">
    <property type="entry name" value="Ig_3"/>
    <property type="match status" value="1"/>
</dbReference>
<name>A0AAY4BTI4_9TELE</name>
<dbReference type="InterPro" id="IPR003599">
    <property type="entry name" value="Ig_sub"/>
</dbReference>
<dbReference type="AlphaFoldDB" id="A0AAY4BTI4"/>
<sequence>MICLSAILVNVPAKTANVTKGGTISLGCTFSSSSPTTNLVVQWYFVGQKSVLYYQAGTTAIGKMFENRVTVLSNPQTSMNASISISNMQPADTGTYTCEVNNVPDVTGQNEMSILVNVLVKPSYPYCAVHGDVESGHLVTLTCHSEQGNPPPTYTWSRVGQGAGSGVLGLSNVQTGSLVISNITQFQFGQYQCNASNTVGSAACTITLQEGMPQSHDGVIAGAVIGALLAFSRPLLDASLVLFLTRHPASTLLLVMPATQLLVQSLVISRLDYCNYLLAGLPLCTIRPLQLIQNAAARLIFNLPKFSPPPLFYVPSTGSQ</sequence>
<dbReference type="Gene3D" id="2.60.40.10">
    <property type="entry name" value="Immunoglobulins"/>
    <property type="match status" value="2"/>
</dbReference>
<dbReference type="GO" id="GO:0005886">
    <property type="term" value="C:plasma membrane"/>
    <property type="evidence" value="ECO:0007669"/>
    <property type="project" value="InterPro"/>
</dbReference>
<dbReference type="Ensembl" id="ENSDCDT00010029993.1">
    <property type="protein sequence ID" value="ENSDCDP00010024250.1"/>
    <property type="gene ID" value="ENSDCDG00010015382.1"/>
</dbReference>
<dbReference type="SMART" id="SM00409">
    <property type="entry name" value="IG"/>
    <property type="match status" value="2"/>
</dbReference>
<dbReference type="SUPFAM" id="SSF48726">
    <property type="entry name" value="Immunoglobulin"/>
    <property type="match status" value="2"/>
</dbReference>
<proteinExistence type="predicted"/>
<evidence type="ECO:0000256" key="7">
    <source>
        <dbReference type="ARBA" id="ARBA00023136"/>
    </source>
</evidence>
<dbReference type="GeneTree" id="ENSGT00940000160507"/>
<evidence type="ECO:0000313" key="11">
    <source>
        <dbReference type="Ensembl" id="ENSDCDP00010024250.1"/>
    </source>
</evidence>
<dbReference type="Proteomes" id="UP000694580">
    <property type="component" value="Unplaced"/>
</dbReference>
<dbReference type="InterPro" id="IPR003598">
    <property type="entry name" value="Ig_sub2"/>
</dbReference>
<dbReference type="InterPro" id="IPR036179">
    <property type="entry name" value="Ig-like_dom_sf"/>
</dbReference>